<reference evidence="3 4" key="1">
    <citation type="submission" date="2020-04" db="EMBL/GenBank/DDBJ databases">
        <authorList>
            <person name="De Canck E."/>
        </authorList>
    </citation>
    <scope>NUCLEOTIDE SEQUENCE [LARGE SCALE GENOMIC DNA]</scope>
    <source>
        <strain evidence="3 4">LMG 28688</strain>
    </source>
</reference>
<gene>
    <name evidence="3" type="ORF">LMG28688_01271</name>
</gene>
<evidence type="ECO:0000313" key="4">
    <source>
        <dbReference type="Proteomes" id="UP000494119"/>
    </source>
</evidence>
<proteinExistence type="predicted"/>
<comment type="cofactor">
    <cofactor evidence="1">
        <name>pyridoxal 5'-phosphate</name>
        <dbReference type="ChEBI" id="CHEBI:597326"/>
    </cofactor>
</comment>
<sequence>MNDVKDISNAAKAASVSPVKTDSFGNPIDPTVGFARGSIIRSSIDEALRLRHGQAVAAKRVKTLGAESIGVFTGNQRDFPIKAEDIATLCEEWVGPGLEAESLRQVAIGHMGGKTDDAVATFNRTSAGIIATIAALAEGKPVVSVVPPGGRSHASVLRGSKIAGVPVVEVQGDKEWLAAIQKNASALVVITTVTSSLERLDDHITTQVTEFAHALGAKVFLDEAYGARLRTVLHGGQLSLQMGADISITNCDKAGLSGPRAGVLVGRPELVTAAAAKGAEFGMEARAPIAAAVFRSLQKYEPEDLRKESAAGQQLAAVLEAKLGKELVQRSDLGPMVDEDAVLRVLLKLAGKTGSKPVVVPCEATSALGMVLLQDYGVLTVNTHGQPGARVSLRLKPTLDALGRVGGFDAVVTAVMESLDKVAKIIDNPDAIKRLIVGSYI</sequence>
<dbReference type="EMBL" id="CADIKL010000005">
    <property type="protein sequence ID" value="CAB3781685.1"/>
    <property type="molecule type" value="Genomic_DNA"/>
</dbReference>
<dbReference type="Gene3D" id="3.90.1150.70">
    <property type="match status" value="1"/>
</dbReference>
<evidence type="ECO:0000313" key="3">
    <source>
        <dbReference type="EMBL" id="CAB3781685.1"/>
    </source>
</evidence>
<dbReference type="RefSeq" id="WP_115783741.1">
    <property type="nucleotide sequence ID" value="NZ_CADIKL010000005.1"/>
</dbReference>
<name>A0A6J5FN03_9BURK</name>
<dbReference type="PANTHER" id="PTHR32328:SF0">
    <property type="entry name" value="L-SERYL-TRNA(SEC) SELENIUM TRANSFERASE"/>
    <property type="match status" value="1"/>
</dbReference>
<dbReference type="Gene3D" id="3.40.640.10">
    <property type="entry name" value="Type I PLP-dependent aspartate aminotransferase-like (Major domain)"/>
    <property type="match status" value="1"/>
</dbReference>
<dbReference type="GO" id="GO:0004125">
    <property type="term" value="F:L-seryl-tRNA(Sec) selenium transferase activity"/>
    <property type="evidence" value="ECO:0007669"/>
    <property type="project" value="TreeGrafter"/>
</dbReference>
<evidence type="ECO:0000256" key="2">
    <source>
        <dbReference type="ARBA" id="ARBA00022898"/>
    </source>
</evidence>
<dbReference type="SUPFAM" id="SSF53383">
    <property type="entry name" value="PLP-dependent transferases"/>
    <property type="match status" value="1"/>
</dbReference>
<evidence type="ECO:0008006" key="5">
    <source>
        <dbReference type="Google" id="ProtNLM"/>
    </source>
</evidence>
<keyword evidence="2" id="KW-0663">Pyridoxal phosphate</keyword>
<keyword evidence="4" id="KW-1185">Reference proteome</keyword>
<dbReference type="Proteomes" id="UP000494119">
    <property type="component" value="Unassembled WGS sequence"/>
</dbReference>
<organism evidence="3 4">
    <name type="scientific">Paraburkholderia caffeinitolerans</name>
    <dbReference type="NCBI Taxonomy" id="1723730"/>
    <lineage>
        <taxon>Bacteria</taxon>
        <taxon>Pseudomonadati</taxon>
        <taxon>Pseudomonadota</taxon>
        <taxon>Betaproteobacteria</taxon>
        <taxon>Burkholderiales</taxon>
        <taxon>Burkholderiaceae</taxon>
        <taxon>Paraburkholderia</taxon>
    </lineage>
</organism>
<dbReference type="PANTHER" id="PTHR32328">
    <property type="entry name" value="L-SERYL-TRNA(SEC) SELENIUM TRANSFERASE"/>
    <property type="match status" value="1"/>
</dbReference>
<dbReference type="InterPro" id="IPR015421">
    <property type="entry name" value="PyrdxlP-dep_Trfase_major"/>
</dbReference>
<dbReference type="InterPro" id="IPR015424">
    <property type="entry name" value="PyrdxlP-dep_Trfase"/>
</dbReference>
<evidence type="ECO:0000256" key="1">
    <source>
        <dbReference type="ARBA" id="ARBA00001933"/>
    </source>
</evidence>
<dbReference type="AlphaFoldDB" id="A0A6J5FN03"/>
<protein>
    <recommendedName>
        <fullName evidence="5">Selenocysteine synthase</fullName>
    </recommendedName>
</protein>
<accession>A0A6J5FN03</accession>